<keyword evidence="3 6" id="KW-0158">Chromosome</keyword>
<feature type="compositionally biased region" description="Basic and acidic residues" evidence="7">
    <location>
        <begin position="109"/>
        <end position="123"/>
    </location>
</feature>
<evidence type="ECO:0000256" key="5">
    <source>
        <dbReference type="ARBA" id="ARBA00023242"/>
    </source>
</evidence>
<dbReference type="SUPFAM" id="SSF46785">
    <property type="entry name" value="Winged helix' DNA-binding domain"/>
    <property type="match status" value="1"/>
</dbReference>
<evidence type="ECO:0000256" key="4">
    <source>
        <dbReference type="ARBA" id="ARBA00023125"/>
    </source>
</evidence>
<dbReference type="InterPro" id="IPR036390">
    <property type="entry name" value="WH_DNA-bd_sf"/>
</dbReference>
<dbReference type="Proteomes" id="UP001085076">
    <property type="component" value="Miscellaneous, Linkage group lg05"/>
</dbReference>
<dbReference type="GO" id="GO:0003690">
    <property type="term" value="F:double-stranded DNA binding"/>
    <property type="evidence" value="ECO:0007669"/>
    <property type="project" value="TreeGrafter"/>
</dbReference>
<feature type="region of interest" description="Disordered" evidence="7">
    <location>
        <begin position="1"/>
        <end position="42"/>
    </location>
</feature>
<keyword evidence="5 6" id="KW-0539">Nucleus</keyword>
<comment type="caution">
    <text evidence="9">The sequence shown here is derived from an EMBL/GenBank/DDBJ whole genome shotgun (WGS) entry which is preliminary data.</text>
</comment>
<dbReference type="PANTHER" id="PTHR11467:SF36">
    <property type="entry name" value="HISTONE 24-RELATED"/>
    <property type="match status" value="1"/>
</dbReference>
<sequence>MASPGEAEPVVAPSADEQLEKKENPVKVKKPKTASLPSPTQPPYFQMIKEAILALDGKAGSSSYAIAKYMEEKHKDELPADFKKMMAVQLRSFAAKGKLLKVRASFKLPESEKKDSKDEEEMKAAGPKSERKKKTVVSSKNEMTKKVGVRKARKAAPVKVKQPKSIKSPVAKKAKKAATAPASEN</sequence>
<feature type="domain" description="H15" evidence="8">
    <location>
        <begin position="40"/>
        <end position="110"/>
    </location>
</feature>
<dbReference type="InterPro" id="IPR036388">
    <property type="entry name" value="WH-like_DNA-bd_sf"/>
</dbReference>
<evidence type="ECO:0000256" key="1">
    <source>
        <dbReference type="ARBA" id="ARBA00004123"/>
    </source>
</evidence>
<dbReference type="GO" id="GO:0045910">
    <property type="term" value="P:negative regulation of DNA recombination"/>
    <property type="evidence" value="ECO:0007669"/>
    <property type="project" value="TreeGrafter"/>
</dbReference>
<proteinExistence type="inferred from homology"/>
<keyword evidence="10" id="KW-1185">Reference proteome</keyword>
<dbReference type="Pfam" id="PF00538">
    <property type="entry name" value="Linker_histone"/>
    <property type="match status" value="1"/>
</dbReference>
<evidence type="ECO:0000256" key="6">
    <source>
        <dbReference type="RuleBase" id="RU003894"/>
    </source>
</evidence>
<dbReference type="GO" id="GO:0005634">
    <property type="term" value="C:nucleus"/>
    <property type="evidence" value="ECO:0007669"/>
    <property type="project" value="UniProtKB-SubCell"/>
</dbReference>
<dbReference type="SMART" id="SM00526">
    <property type="entry name" value="H15"/>
    <property type="match status" value="1"/>
</dbReference>
<dbReference type="CDD" id="cd00073">
    <property type="entry name" value="H15"/>
    <property type="match status" value="1"/>
</dbReference>
<dbReference type="PRINTS" id="PR00624">
    <property type="entry name" value="HISTONEH5"/>
</dbReference>
<dbReference type="InterPro" id="IPR005818">
    <property type="entry name" value="Histone_H1/H5_H15"/>
</dbReference>
<comment type="subcellular location">
    <subcellularLocation>
        <location evidence="2">Chromosome</location>
    </subcellularLocation>
    <subcellularLocation>
        <location evidence="1 6">Nucleus</location>
    </subcellularLocation>
</comment>
<reference evidence="9" key="1">
    <citation type="submission" date="2021-03" db="EMBL/GenBank/DDBJ databases">
        <authorList>
            <person name="Li Z."/>
            <person name="Yang C."/>
        </authorList>
    </citation>
    <scope>NUCLEOTIDE SEQUENCE</scope>
    <source>
        <strain evidence="9">Dzin_1.0</strain>
        <tissue evidence="9">Leaf</tissue>
    </source>
</reference>
<accession>A0A9D5HC16</accession>
<evidence type="ECO:0000256" key="7">
    <source>
        <dbReference type="SAM" id="MobiDB-lite"/>
    </source>
</evidence>
<dbReference type="GO" id="GO:0006334">
    <property type="term" value="P:nucleosome assembly"/>
    <property type="evidence" value="ECO:0007669"/>
    <property type="project" value="InterPro"/>
</dbReference>
<dbReference type="AlphaFoldDB" id="A0A9D5HC16"/>
<dbReference type="GO" id="GO:0030261">
    <property type="term" value="P:chromosome condensation"/>
    <property type="evidence" value="ECO:0007669"/>
    <property type="project" value="TreeGrafter"/>
</dbReference>
<feature type="compositionally biased region" description="Basic residues" evidence="7">
    <location>
        <begin position="147"/>
        <end position="176"/>
    </location>
</feature>
<reference evidence="9" key="2">
    <citation type="journal article" date="2022" name="Hortic Res">
        <title>The genome of Dioscorea zingiberensis sheds light on the biosynthesis, origin and evolution of the medicinally important diosgenin saponins.</title>
        <authorList>
            <person name="Li Y."/>
            <person name="Tan C."/>
            <person name="Li Z."/>
            <person name="Guo J."/>
            <person name="Li S."/>
            <person name="Chen X."/>
            <person name="Wang C."/>
            <person name="Dai X."/>
            <person name="Yang H."/>
            <person name="Song W."/>
            <person name="Hou L."/>
            <person name="Xu J."/>
            <person name="Tong Z."/>
            <person name="Xu A."/>
            <person name="Yuan X."/>
            <person name="Wang W."/>
            <person name="Yang Q."/>
            <person name="Chen L."/>
            <person name="Sun Z."/>
            <person name="Wang K."/>
            <person name="Pan B."/>
            <person name="Chen J."/>
            <person name="Bao Y."/>
            <person name="Liu F."/>
            <person name="Qi X."/>
            <person name="Gang D.R."/>
            <person name="Wen J."/>
            <person name="Li J."/>
        </authorList>
    </citation>
    <scope>NUCLEOTIDE SEQUENCE</scope>
    <source>
        <strain evidence="9">Dzin_1.0</strain>
    </source>
</reference>
<organism evidence="9 10">
    <name type="scientific">Dioscorea zingiberensis</name>
    <dbReference type="NCBI Taxonomy" id="325984"/>
    <lineage>
        <taxon>Eukaryota</taxon>
        <taxon>Viridiplantae</taxon>
        <taxon>Streptophyta</taxon>
        <taxon>Embryophyta</taxon>
        <taxon>Tracheophyta</taxon>
        <taxon>Spermatophyta</taxon>
        <taxon>Magnoliopsida</taxon>
        <taxon>Liliopsida</taxon>
        <taxon>Dioscoreales</taxon>
        <taxon>Dioscoreaceae</taxon>
        <taxon>Dioscorea</taxon>
    </lineage>
</organism>
<dbReference type="PANTHER" id="PTHR11467">
    <property type="entry name" value="HISTONE H1"/>
    <property type="match status" value="1"/>
</dbReference>
<evidence type="ECO:0000256" key="2">
    <source>
        <dbReference type="ARBA" id="ARBA00004286"/>
    </source>
</evidence>
<dbReference type="GO" id="GO:0031492">
    <property type="term" value="F:nucleosomal DNA binding"/>
    <property type="evidence" value="ECO:0007669"/>
    <property type="project" value="TreeGrafter"/>
</dbReference>
<dbReference type="Gene3D" id="1.10.10.10">
    <property type="entry name" value="Winged helix-like DNA-binding domain superfamily/Winged helix DNA-binding domain"/>
    <property type="match status" value="1"/>
</dbReference>
<gene>
    <name evidence="9" type="ORF">J5N97_019150</name>
</gene>
<evidence type="ECO:0000313" key="9">
    <source>
        <dbReference type="EMBL" id="KAJ0971191.1"/>
    </source>
</evidence>
<dbReference type="EMBL" id="JAGGNH010000005">
    <property type="protein sequence ID" value="KAJ0971191.1"/>
    <property type="molecule type" value="Genomic_DNA"/>
</dbReference>
<dbReference type="InterPro" id="IPR005819">
    <property type="entry name" value="H1/H5"/>
</dbReference>
<dbReference type="GO" id="GO:0030527">
    <property type="term" value="F:structural constituent of chromatin"/>
    <property type="evidence" value="ECO:0007669"/>
    <property type="project" value="InterPro"/>
</dbReference>
<dbReference type="PROSITE" id="PS51504">
    <property type="entry name" value="H15"/>
    <property type="match status" value="1"/>
</dbReference>
<name>A0A9D5HC16_9LILI</name>
<comment type="similarity">
    <text evidence="6">Belongs to the histone H1/H5 family.</text>
</comment>
<feature type="region of interest" description="Disordered" evidence="7">
    <location>
        <begin position="104"/>
        <end position="185"/>
    </location>
</feature>
<dbReference type="OrthoDB" id="1110759at2759"/>
<evidence type="ECO:0000313" key="10">
    <source>
        <dbReference type="Proteomes" id="UP001085076"/>
    </source>
</evidence>
<evidence type="ECO:0000259" key="8">
    <source>
        <dbReference type="PROSITE" id="PS51504"/>
    </source>
</evidence>
<evidence type="ECO:0000256" key="3">
    <source>
        <dbReference type="ARBA" id="ARBA00022454"/>
    </source>
</evidence>
<protein>
    <recommendedName>
        <fullName evidence="8">H15 domain-containing protein</fullName>
    </recommendedName>
</protein>
<dbReference type="GO" id="GO:0000786">
    <property type="term" value="C:nucleosome"/>
    <property type="evidence" value="ECO:0007669"/>
    <property type="project" value="InterPro"/>
</dbReference>
<keyword evidence="4 6" id="KW-0238">DNA-binding</keyword>